<dbReference type="GO" id="GO:0000270">
    <property type="term" value="P:peptidoglycan metabolic process"/>
    <property type="evidence" value="ECO:0007669"/>
    <property type="project" value="TreeGrafter"/>
</dbReference>
<dbReference type="AlphaFoldDB" id="A0A4S1CCU8"/>
<reference evidence="3 4" key="1">
    <citation type="submission" date="2019-04" db="EMBL/GenBank/DDBJ databases">
        <title>Geobacter oryzae sp. nov., ferric-reducing bacteria isolated from paddy soil.</title>
        <authorList>
            <person name="Xu Z."/>
            <person name="Masuda Y."/>
            <person name="Itoh H."/>
            <person name="Senoo K."/>
        </authorList>
    </citation>
    <scope>NUCLEOTIDE SEQUENCE [LARGE SCALE GENOMIC DNA]</scope>
    <source>
        <strain evidence="3 4">Red111</strain>
    </source>
</reference>
<evidence type="ECO:0000313" key="3">
    <source>
        <dbReference type="EMBL" id="TGU71228.1"/>
    </source>
</evidence>
<comment type="caution">
    <text evidence="3">The sequence shown here is derived from an EMBL/GenBank/DDBJ whole genome shotgun (WGS) entry which is preliminary data.</text>
</comment>
<dbReference type="RefSeq" id="WP_135870663.1">
    <property type="nucleotide sequence ID" value="NZ_SRSC01000003.1"/>
</dbReference>
<accession>A0A4S1CCU8</accession>
<dbReference type="PANTHER" id="PTHR30336:SF4">
    <property type="entry name" value="ENVELOPE BIOGENESIS FACTOR ELYC"/>
    <property type="match status" value="1"/>
</dbReference>
<dbReference type="CDD" id="cd06259">
    <property type="entry name" value="YdcF-like"/>
    <property type="match status" value="1"/>
</dbReference>
<dbReference type="Pfam" id="PF02698">
    <property type="entry name" value="DUF218"/>
    <property type="match status" value="1"/>
</dbReference>
<name>A0A4S1CCU8_9BACT</name>
<keyword evidence="1" id="KW-1133">Transmembrane helix</keyword>
<dbReference type="EMBL" id="SRSC01000003">
    <property type="protein sequence ID" value="TGU71228.1"/>
    <property type="molecule type" value="Genomic_DNA"/>
</dbReference>
<dbReference type="InterPro" id="IPR051599">
    <property type="entry name" value="Cell_Envelope_Assoc"/>
</dbReference>
<dbReference type="InterPro" id="IPR014729">
    <property type="entry name" value="Rossmann-like_a/b/a_fold"/>
</dbReference>
<evidence type="ECO:0000259" key="2">
    <source>
        <dbReference type="Pfam" id="PF02698"/>
    </source>
</evidence>
<evidence type="ECO:0000313" key="4">
    <source>
        <dbReference type="Proteomes" id="UP000306416"/>
    </source>
</evidence>
<keyword evidence="1" id="KW-0472">Membrane</keyword>
<keyword evidence="1" id="KW-0812">Transmembrane</keyword>
<dbReference type="PANTHER" id="PTHR30336">
    <property type="entry name" value="INNER MEMBRANE PROTEIN, PROBABLE PERMEASE"/>
    <property type="match status" value="1"/>
</dbReference>
<proteinExistence type="predicted"/>
<protein>
    <submittedName>
        <fullName evidence="3">YdcF family protein</fullName>
    </submittedName>
</protein>
<feature type="domain" description="DUF218" evidence="2">
    <location>
        <begin position="40"/>
        <end position="154"/>
    </location>
</feature>
<evidence type="ECO:0000256" key="1">
    <source>
        <dbReference type="SAM" id="Phobius"/>
    </source>
</evidence>
<dbReference type="InterPro" id="IPR003848">
    <property type="entry name" value="DUF218"/>
</dbReference>
<gene>
    <name evidence="3" type="ORF">E4633_12845</name>
</gene>
<dbReference type="Proteomes" id="UP000306416">
    <property type="component" value="Unassembled WGS sequence"/>
</dbReference>
<feature type="transmembrane region" description="Helical" evidence="1">
    <location>
        <begin position="6"/>
        <end position="27"/>
    </location>
</feature>
<keyword evidence="4" id="KW-1185">Reference proteome</keyword>
<dbReference type="GO" id="GO:0005886">
    <property type="term" value="C:plasma membrane"/>
    <property type="evidence" value="ECO:0007669"/>
    <property type="project" value="TreeGrafter"/>
</dbReference>
<organism evidence="3 4">
    <name type="scientific">Geomonas terrae</name>
    <dbReference type="NCBI Taxonomy" id="2562681"/>
    <lineage>
        <taxon>Bacteria</taxon>
        <taxon>Pseudomonadati</taxon>
        <taxon>Thermodesulfobacteriota</taxon>
        <taxon>Desulfuromonadia</taxon>
        <taxon>Geobacterales</taxon>
        <taxon>Geobacteraceae</taxon>
        <taxon>Geomonas</taxon>
    </lineage>
</organism>
<dbReference type="GO" id="GO:0043164">
    <property type="term" value="P:Gram-negative-bacterium-type cell wall biogenesis"/>
    <property type="evidence" value="ECO:0007669"/>
    <property type="project" value="TreeGrafter"/>
</dbReference>
<sequence>MALLKGIVSLIVLILIVLSVLFVDFVYKTFSLAPRDVKADAIVVLTGGRGRVEEGVRLYRAGQGKKLFLIGVDPSVKKRELYKGEGAGNVYLEQSSRNTLENAIYARDLIMKYEVKSIKLITSRYHMKRSTILFRNALPKDVAIYPHPVDSSNLKEEWWSHSGSFKLLFSEFYKYCILRFFFMFAPGELRPSQLKIYN</sequence>
<dbReference type="Gene3D" id="3.40.50.620">
    <property type="entry name" value="HUPs"/>
    <property type="match status" value="1"/>
</dbReference>